<dbReference type="Proteomes" id="UP000799750">
    <property type="component" value="Unassembled WGS sequence"/>
</dbReference>
<gene>
    <name evidence="6" type="ORF">BU16DRAFT_612778</name>
</gene>
<proteinExistence type="inferred from homology"/>
<dbReference type="SUPFAM" id="SSF54001">
    <property type="entry name" value="Cysteine proteinases"/>
    <property type="match status" value="1"/>
</dbReference>
<evidence type="ECO:0000313" key="6">
    <source>
        <dbReference type="EMBL" id="KAF2503244.1"/>
    </source>
</evidence>
<feature type="compositionally biased region" description="Low complexity" evidence="4">
    <location>
        <begin position="743"/>
        <end position="758"/>
    </location>
</feature>
<keyword evidence="3" id="KW-0645">Protease</keyword>
<feature type="active site" evidence="2 3">
    <location>
        <position position="378"/>
    </location>
</feature>
<sequence length="872" mass="96090">MASDSEKKDPQASLEDFWESLLTKTPGKVTNIFPPSLYTNLLPPLKPRGPAKGINAAESYEAAAAECRNKVKRIVRECHRTNEKFTDPEFDIEDDLNVGQCLKGLLETGADTPPPGTLSSVDSVDLRNALNTLADSGIVGSALTVDVNAVSKVLNVGTGRRDGPDPKAVHRIDWIYEEPRFVIDGFSSSDVRQGGNGDCWWVAAVATLCSVEHLMERVCVARDEECGVYGFVFHRDGEWFSTVVDDNLYLRYSDFDAHIDIYDPTGEKERKYKKSEQTGSEALYFAHCADDNETWLPLLEKAYAKVHGDFGAISGGWSGEAVEDMTGGVTTTIFTNKILSKERLWKELLNEKKEFIFAASSPSLGSDAESRRGLALSHAYSILKSIEEEDENGKKVRLVLIRNPWGARAWTGVGEWNGPWSDGSKEWTPYWMKKLDYQFGDDGMFWMSYDDLRSRFDILDRTRLFSEDWTVVQQWTSLSIGWVTGYLNTKFLVEIKQGGPTVFVLSQLDDRYFKGLEGQYTFELHFLLQEEGAPAGEHLVRARSNWFGTRSVSAEVDLEPGRYEVIPKIAASRDLTKLEVQDIVKDFAEKNGQKLRQIGMNYDIANAKGIVELTDEEKAAKEKKAKDKADKEKAEKDKEAADKAEFEEWKKSKAEKEAKAAKAAKKGDEKAKKVSLKEEAESKKPEAQEVVEKDDHKGDEEKPEKAESSSDEDSETPESDDDASEESSQEAEASAKSEKKTPAKPAAAEASPKPAASKVSEQQTIKPPSALPFRGGPPAHSPPGSVYDGPPMSEFGSYAGAYADADAAPPPQPAAPAAATDANPNPWNAICVVGLKVYARDKDVSIKLIKPKNPEEGAMLDVDGATPAGATM</sequence>
<dbReference type="EMBL" id="MU004181">
    <property type="protein sequence ID" value="KAF2503244.1"/>
    <property type="molecule type" value="Genomic_DNA"/>
</dbReference>
<feature type="region of interest" description="Disordered" evidence="4">
    <location>
        <begin position="617"/>
        <end position="825"/>
    </location>
</feature>
<dbReference type="GO" id="GO:0004198">
    <property type="term" value="F:calcium-dependent cysteine-type endopeptidase activity"/>
    <property type="evidence" value="ECO:0007669"/>
    <property type="project" value="InterPro"/>
</dbReference>
<dbReference type="InterPro" id="IPR022684">
    <property type="entry name" value="Calpain_cysteine_protease"/>
</dbReference>
<dbReference type="PROSITE" id="PS50203">
    <property type="entry name" value="CALPAIN_CAT"/>
    <property type="match status" value="1"/>
</dbReference>
<feature type="compositionally biased region" description="Acidic residues" evidence="4">
    <location>
        <begin position="709"/>
        <end position="729"/>
    </location>
</feature>
<keyword evidence="7" id="KW-1185">Reference proteome</keyword>
<feature type="active site" evidence="2 3">
    <location>
        <position position="403"/>
    </location>
</feature>
<dbReference type="PANTHER" id="PTHR10183">
    <property type="entry name" value="CALPAIN"/>
    <property type="match status" value="1"/>
</dbReference>
<organism evidence="6 7">
    <name type="scientific">Lophium mytilinum</name>
    <dbReference type="NCBI Taxonomy" id="390894"/>
    <lineage>
        <taxon>Eukaryota</taxon>
        <taxon>Fungi</taxon>
        <taxon>Dikarya</taxon>
        <taxon>Ascomycota</taxon>
        <taxon>Pezizomycotina</taxon>
        <taxon>Dothideomycetes</taxon>
        <taxon>Pleosporomycetidae</taxon>
        <taxon>Mytilinidiales</taxon>
        <taxon>Mytilinidiaceae</taxon>
        <taxon>Lophium</taxon>
    </lineage>
</organism>
<feature type="domain" description="Calpain catalytic" evidence="5">
    <location>
        <begin position="171"/>
        <end position="465"/>
    </location>
</feature>
<feature type="compositionally biased region" description="Basic and acidic residues" evidence="4">
    <location>
        <begin position="617"/>
        <end position="708"/>
    </location>
</feature>
<keyword evidence="3" id="KW-0788">Thiol protease</keyword>
<evidence type="ECO:0000256" key="4">
    <source>
        <dbReference type="SAM" id="MobiDB-lite"/>
    </source>
</evidence>
<evidence type="ECO:0000313" key="7">
    <source>
        <dbReference type="Proteomes" id="UP000799750"/>
    </source>
</evidence>
<dbReference type="SMART" id="SM00230">
    <property type="entry name" value="CysPc"/>
    <property type="match status" value="1"/>
</dbReference>
<feature type="active site" evidence="2 3">
    <location>
        <position position="199"/>
    </location>
</feature>
<dbReference type="CDD" id="cd00044">
    <property type="entry name" value="CysPc"/>
    <property type="match status" value="1"/>
</dbReference>
<accession>A0A6A6RFJ4</accession>
<comment type="similarity">
    <text evidence="1">Belongs to the peptidase C2 family.</text>
</comment>
<evidence type="ECO:0000259" key="5">
    <source>
        <dbReference type="PROSITE" id="PS50203"/>
    </source>
</evidence>
<keyword evidence="3" id="KW-0378">Hydrolase</keyword>
<dbReference type="OrthoDB" id="424753at2759"/>
<dbReference type="GO" id="GO:0006508">
    <property type="term" value="P:proteolysis"/>
    <property type="evidence" value="ECO:0007669"/>
    <property type="project" value="UniProtKB-KW"/>
</dbReference>
<evidence type="ECO:0000256" key="2">
    <source>
        <dbReference type="PIRSR" id="PIRSR622684-1"/>
    </source>
</evidence>
<reference evidence="6" key="1">
    <citation type="journal article" date="2020" name="Stud. Mycol.">
        <title>101 Dothideomycetes genomes: a test case for predicting lifestyles and emergence of pathogens.</title>
        <authorList>
            <person name="Haridas S."/>
            <person name="Albert R."/>
            <person name="Binder M."/>
            <person name="Bloem J."/>
            <person name="Labutti K."/>
            <person name="Salamov A."/>
            <person name="Andreopoulos B."/>
            <person name="Baker S."/>
            <person name="Barry K."/>
            <person name="Bills G."/>
            <person name="Bluhm B."/>
            <person name="Cannon C."/>
            <person name="Castanera R."/>
            <person name="Culley D."/>
            <person name="Daum C."/>
            <person name="Ezra D."/>
            <person name="Gonzalez J."/>
            <person name="Henrissat B."/>
            <person name="Kuo A."/>
            <person name="Liang C."/>
            <person name="Lipzen A."/>
            <person name="Lutzoni F."/>
            <person name="Magnuson J."/>
            <person name="Mondo S."/>
            <person name="Nolan M."/>
            <person name="Ohm R."/>
            <person name="Pangilinan J."/>
            <person name="Park H.-J."/>
            <person name="Ramirez L."/>
            <person name="Alfaro M."/>
            <person name="Sun H."/>
            <person name="Tritt A."/>
            <person name="Yoshinaga Y."/>
            <person name="Zwiers L.-H."/>
            <person name="Turgeon B."/>
            <person name="Goodwin S."/>
            <person name="Spatafora J."/>
            <person name="Crous P."/>
            <person name="Grigoriev I."/>
        </authorList>
    </citation>
    <scope>NUCLEOTIDE SEQUENCE</scope>
    <source>
        <strain evidence="6">CBS 269.34</strain>
    </source>
</reference>
<dbReference type="InterPro" id="IPR038765">
    <property type="entry name" value="Papain-like_cys_pep_sf"/>
</dbReference>
<evidence type="ECO:0000256" key="3">
    <source>
        <dbReference type="PROSITE-ProRule" id="PRU00239"/>
    </source>
</evidence>
<dbReference type="Gene3D" id="3.90.70.10">
    <property type="entry name" value="Cysteine proteinases"/>
    <property type="match status" value="1"/>
</dbReference>
<feature type="compositionally biased region" description="Low complexity" evidence="4">
    <location>
        <begin position="815"/>
        <end position="825"/>
    </location>
</feature>
<name>A0A6A6RFJ4_9PEZI</name>
<dbReference type="AlphaFoldDB" id="A0A6A6RFJ4"/>
<protein>
    <submittedName>
        <fullName evidence="6">Cysteine proteinase</fullName>
    </submittedName>
</protein>
<dbReference type="InterPro" id="IPR000169">
    <property type="entry name" value="Pept_cys_AS"/>
</dbReference>
<dbReference type="Pfam" id="PF00648">
    <property type="entry name" value="Peptidase_C2"/>
    <property type="match status" value="1"/>
</dbReference>
<dbReference type="PROSITE" id="PS00139">
    <property type="entry name" value="THIOL_PROTEASE_CYS"/>
    <property type="match status" value="1"/>
</dbReference>
<dbReference type="InterPro" id="IPR001300">
    <property type="entry name" value="Peptidase_C2_calpain_cat"/>
</dbReference>
<evidence type="ECO:0000256" key="1">
    <source>
        <dbReference type="ARBA" id="ARBA00007623"/>
    </source>
</evidence>
<dbReference type="PANTHER" id="PTHR10183:SF425">
    <property type="entry name" value="CALPAIN-5"/>
    <property type="match status" value="1"/>
</dbReference>